<evidence type="ECO:0000256" key="1">
    <source>
        <dbReference type="ARBA" id="ARBA00022801"/>
    </source>
</evidence>
<dbReference type="InterPro" id="IPR050593">
    <property type="entry name" value="LovG"/>
</dbReference>
<evidence type="ECO:0000313" key="4">
    <source>
        <dbReference type="Proteomes" id="UP001479436"/>
    </source>
</evidence>
<dbReference type="PANTHER" id="PTHR48070">
    <property type="entry name" value="ESTERASE OVCA2"/>
    <property type="match status" value="1"/>
</dbReference>
<accession>A0ABR2WX58</accession>
<feature type="domain" description="Serine hydrolase" evidence="2">
    <location>
        <begin position="2"/>
        <end position="190"/>
    </location>
</feature>
<dbReference type="GO" id="GO:0004146">
    <property type="term" value="F:dihydrofolate reductase activity"/>
    <property type="evidence" value="ECO:0007669"/>
    <property type="project" value="UniProtKB-EC"/>
</dbReference>
<dbReference type="GO" id="GO:0016787">
    <property type="term" value="F:hydrolase activity"/>
    <property type="evidence" value="ECO:0007669"/>
    <property type="project" value="UniProtKB-KW"/>
</dbReference>
<gene>
    <name evidence="3" type="primary">FSH3</name>
    <name evidence="3" type="ORF">K7432_005119</name>
</gene>
<dbReference type="PANTHER" id="PTHR48070:SF6">
    <property type="entry name" value="ESTERASE OVCA2"/>
    <property type="match status" value="1"/>
</dbReference>
<dbReference type="InterPro" id="IPR029058">
    <property type="entry name" value="AB_hydrolase_fold"/>
</dbReference>
<reference evidence="3 4" key="1">
    <citation type="submission" date="2023-04" db="EMBL/GenBank/DDBJ databases">
        <title>Genome of Basidiobolus ranarum AG-B5.</title>
        <authorList>
            <person name="Stajich J.E."/>
            <person name="Carter-House D."/>
            <person name="Gryganskyi A."/>
        </authorList>
    </citation>
    <scope>NUCLEOTIDE SEQUENCE [LARGE SCALE GENOMIC DNA]</scope>
    <source>
        <strain evidence="3 4">AG-B5</strain>
    </source>
</reference>
<proteinExistence type="predicted"/>
<comment type="caution">
    <text evidence="3">The sequence shown here is derived from an EMBL/GenBank/DDBJ whole genome shotgun (WGS) entry which is preliminary data.</text>
</comment>
<dbReference type="Pfam" id="PF03959">
    <property type="entry name" value="FSH1"/>
    <property type="match status" value="1"/>
</dbReference>
<dbReference type="SUPFAM" id="SSF53474">
    <property type="entry name" value="alpha/beta-Hydrolases"/>
    <property type="match status" value="1"/>
</dbReference>
<evidence type="ECO:0000313" key="3">
    <source>
        <dbReference type="EMBL" id="KAK9766072.1"/>
    </source>
</evidence>
<dbReference type="EC" id="1.5.1.3" evidence="3"/>
<keyword evidence="3" id="KW-0560">Oxidoreductase</keyword>
<evidence type="ECO:0000259" key="2">
    <source>
        <dbReference type="Pfam" id="PF03959"/>
    </source>
</evidence>
<name>A0ABR2WX58_9FUNG</name>
<organism evidence="3 4">
    <name type="scientific">Basidiobolus ranarum</name>
    <dbReference type="NCBI Taxonomy" id="34480"/>
    <lineage>
        <taxon>Eukaryota</taxon>
        <taxon>Fungi</taxon>
        <taxon>Fungi incertae sedis</taxon>
        <taxon>Zoopagomycota</taxon>
        <taxon>Entomophthoromycotina</taxon>
        <taxon>Basidiobolomycetes</taxon>
        <taxon>Basidiobolales</taxon>
        <taxon>Basidiobolaceae</taxon>
        <taxon>Basidiobolus</taxon>
    </lineage>
</organism>
<dbReference type="InterPro" id="IPR005645">
    <property type="entry name" value="FSH-like_dom"/>
</dbReference>
<protein>
    <submittedName>
        <fullName evidence="3">Family of serine hydrolases 3</fullName>
        <ecNumber evidence="3">1.5.1.3</ecNumber>
    </submittedName>
</protein>
<dbReference type="EMBL" id="JASJQH010000193">
    <property type="protein sequence ID" value="KAK9766072.1"/>
    <property type="molecule type" value="Genomic_DNA"/>
</dbReference>
<dbReference type="Proteomes" id="UP001479436">
    <property type="component" value="Unassembled WGS sequence"/>
</dbReference>
<keyword evidence="4" id="KW-1185">Reference proteome</keyword>
<dbReference type="Gene3D" id="3.40.50.1820">
    <property type="entry name" value="alpha/beta hydrolase"/>
    <property type="match status" value="1"/>
</dbReference>
<keyword evidence="1 3" id="KW-0378">Hydrolase</keyword>
<sequence length="206" mass="22844">MQRILCLHGFTQNGEFLSATSRVFQQAIKPLAELVFLDAPHKIEASADPRNKGEARAWWRATGDGAKYEGYESSLKLVRKVLETNGPFDGILGFSQGACFTSLIVKDIQNNPLNQVRLRYAITCGGFVSRCPDLITLPNSLDIPSLHLIGDRDKIMRHERTKQLADCFVNSQVLNHPGGHSLPSDANTIAKCVEFIKRNGLPDAHF</sequence>